<evidence type="ECO:0008006" key="3">
    <source>
        <dbReference type="Google" id="ProtNLM"/>
    </source>
</evidence>
<dbReference type="Proteomes" id="UP001238603">
    <property type="component" value="Unassembled WGS sequence"/>
</dbReference>
<protein>
    <recommendedName>
        <fullName evidence="3">Type II secretion system protein GspC N-terminal domain-containing protein</fullName>
    </recommendedName>
</protein>
<proteinExistence type="predicted"/>
<accession>A0ABT7LNH3</accession>
<comment type="caution">
    <text evidence="1">The sequence shown here is derived from an EMBL/GenBank/DDBJ whole genome shotgun (WGS) entry which is preliminary data.</text>
</comment>
<reference evidence="1 2" key="1">
    <citation type="submission" date="2023-06" db="EMBL/GenBank/DDBJ databases">
        <title>Pelomonas sp. APW6 16S ribosomal RNA gene genome sequencing and assembly.</title>
        <authorList>
            <person name="Woo H."/>
        </authorList>
    </citation>
    <scope>NUCLEOTIDE SEQUENCE [LARGE SCALE GENOMIC DNA]</scope>
    <source>
        <strain evidence="1 2">APW6</strain>
    </source>
</reference>
<dbReference type="RefSeq" id="WP_285983781.1">
    <property type="nucleotide sequence ID" value="NZ_JASVDS010000005.1"/>
</dbReference>
<name>A0ABT7LNH3_9BURK</name>
<organism evidence="1 2">
    <name type="scientific">Roseateles subflavus</name>
    <dbReference type="NCBI Taxonomy" id="3053353"/>
    <lineage>
        <taxon>Bacteria</taxon>
        <taxon>Pseudomonadati</taxon>
        <taxon>Pseudomonadota</taxon>
        <taxon>Betaproteobacteria</taxon>
        <taxon>Burkholderiales</taxon>
        <taxon>Sphaerotilaceae</taxon>
        <taxon>Roseateles</taxon>
    </lineage>
</organism>
<evidence type="ECO:0000313" key="2">
    <source>
        <dbReference type="Proteomes" id="UP001238603"/>
    </source>
</evidence>
<sequence>MSLLALGAWWQGMAAGTPEVPAPAPAVAHTVASAPATAARPAPAMAPSMEALPAADLVRVLALQQDRHGRWLARLQVGNGAPRLAQVGDGLARGVRVERITADGVTVRRGAQLEQLPAEGRVARREAPPEPLPALRTTVIALPPGQQAPSRDAVERAIGRALERAAPRPVGESTGR</sequence>
<keyword evidence="2" id="KW-1185">Reference proteome</keyword>
<gene>
    <name evidence="1" type="ORF">QRD43_17450</name>
</gene>
<evidence type="ECO:0000313" key="1">
    <source>
        <dbReference type="EMBL" id="MDL5033700.1"/>
    </source>
</evidence>
<dbReference type="EMBL" id="JASVDS010000005">
    <property type="protein sequence ID" value="MDL5033700.1"/>
    <property type="molecule type" value="Genomic_DNA"/>
</dbReference>